<keyword evidence="2" id="KW-1185">Reference proteome</keyword>
<name>A0A3P6UEV4_LITSI</name>
<proteinExistence type="predicted"/>
<dbReference type="Proteomes" id="UP000277928">
    <property type="component" value="Unassembled WGS sequence"/>
</dbReference>
<evidence type="ECO:0000313" key="2">
    <source>
        <dbReference type="Proteomes" id="UP000277928"/>
    </source>
</evidence>
<dbReference type="EMBL" id="UYRX01000184">
    <property type="protein sequence ID" value="VDK76824.1"/>
    <property type="molecule type" value="Genomic_DNA"/>
</dbReference>
<sequence>MLRYVNPTTLQLDLQVNPAINNTWFFLILRSNQVLFPSDECERMNVTNRNPQDHKHEIFREECLITKSVKAKSQYYSCCYSSENSLIATNDLRTPKIRIDQERLMLLVALLLSGGRGD</sequence>
<evidence type="ECO:0000313" key="1">
    <source>
        <dbReference type="EMBL" id="VDK76824.1"/>
    </source>
</evidence>
<protein>
    <submittedName>
        <fullName evidence="1">Uncharacterized protein</fullName>
    </submittedName>
</protein>
<gene>
    <name evidence="1" type="ORF">NLS_LOCUS3400</name>
</gene>
<dbReference type="AlphaFoldDB" id="A0A3P6UEV4"/>
<organism evidence="1 2">
    <name type="scientific">Litomosoides sigmodontis</name>
    <name type="common">Filarial nematode worm</name>
    <dbReference type="NCBI Taxonomy" id="42156"/>
    <lineage>
        <taxon>Eukaryota</taxon>
        <taxon>Metazoa</taxon>
        <taxon>Ecdysozoa</taxon>
        <taxon>Nematoda</taxon>
        <taxon>Chromadorea</taxon>
        <taxon>Rhabditida</taxon>
        <taxon>Spirurina</taxon>
        <taxon>Spiruromorpha</taxon>
        <taxon>Filarioidea</taxon>
        <taxon>Onchocercidae</taxon>
        <taxon>Litomosoides</taxon>
    </lineage>
</organism>
<reference evidence="1 2" key="1">
    <citation type="submission" date="2018-08" db="EMBL/GenBank/DDBJ databases">
        <authorList>
            <person name="Laetsch R D."/>
            <person name="Stevens L."/>
            <person name="Kumar S."/>
            <person name="Blaxter L. M."/>
        </authorList>
    </citation>
    <scope>NUCLEOTIDE SEQUENCE [LARGE SCALE GENOMIC DNA]</scope>
</reference>
<accession>A0A3P6UEV4</accession>